<feature type="non-terminal residue" evidence="1">
    <location>
        <position position="1"/>
    </location>
</feature>
<protein>
    <submittedName>
        <fullName evidence="1">Uncharacterized protein</fullName>
    </submittedName>
</protein>
<name>A0A0F9C499_9ZZZZ</name>
<proteinExistence type="predicted"/>
<accession>A0A0F9C499</accession>
<gene>
    <name evidence="1" type="ORF">LCGC14_2712620</name>
</gene>
<dbReference type="EMBL" id="LAZR01048635">
    <property type="protein sequence ID" value="KKK91476.1"/>
    <property type="molecule type" value="Genomic_DNA"/>
</dbReference>
<evidence type="ECO:0000313" key="1">
    <source>
        <dbReference type="EMBL" id="KKK91476.1"/>
    </source>
</evidence>
<reference evidence="1" key="1">
    <citation type="journal article" date="2015" name="Nature">
        <title>Complex archaea that bridge the gap between prokaryotes and eukaryotes.</title>
        <authorList>
            <person name="Spang A."/>
            <person name="Saw J.H."/>
            <person name="Jorgensen S.L."/>
            <person name="Zaremba-Niedzwiedzka K."/>
            <person name="Martijn J."/>
            <person name="Lind A.E."/>
            <person name="van Eijk R."/>
            <person name="Schleper C."/>
            <person name="Guy L."/>
            <person name="Ettema T.J."/>
        </authorList>
    </citation>
    <scope>NUCLEOTIDE SEQUENCE</scope>
</reference>
<sequence>ELRALGLTQIVIATRMGLSQKTISKYTEVFNDAET</sequence>
<comment type="caution">
    <text evidence="1">The sequence shown here is derived from an EMBL/GenBank/DDBJ whole genome shotgun (WGS) entry which is preliminary data.</text>
</comment>
<dbReference type="InterPro" id="IPR010982">
    <property type="entry name" value="Lambda_DNA-bd_dom_sf"/>
</dbReference>
<dbReference type="AlphaFoldDB" id="A0A0F9C499"/>
<dbReference type="GO" id="GO:0003677">
    <property type="term" value="F:DNA binding"/>
    <property type="evidence" value="ECO:0007669"/>
    <property type="project" value="InterPro"/>
</dbReference>
<dbReference type="SUPFAM" id="SSF47413">
    <property type="entry name" value="lambda repressor-like DNA-binding domains"/>
    <property type="match status" value="1"/>
</dbReference>
<organism evidence="1">
    <name type="scientific">marine sediment metagenome</name>
    <dbReference type="NCBI Taxonomy" id="412755"/>
    <lineage>
        <taxon>unclassified sequences</taxon>
        <taxon>metagenomes</taxon>
        <taxon>ecological metagenomes</taxon>
    </lineage>
</organism>